<dbReference type="EMBL" id="CR382124">
    <property type="protein sequence ID" value="CAH00279.1"/>
    <property type="molecule type" value="Genomic_DNA"/>
</dbReference>
<dbReference type="Pfam" id="PF06703">
    <property type="entry name" value="SPC25"/>
    <property type="match status" value="1"/>
</dbReference>
<evidence type="ECO:0000256" key="1">
    <source>
        <dbReference type="ARBA" id="ARBA00004477"/>
    </source>
</evidence>
<protein>
    <recommendedName>
        <fullName evidence="3">Signal peptidase complex subunit 2</fullName>
    </recommendedName>
</protein>
<keyword evidence="4 9" id="KW-0812">Transmembrane</keyword>
<evidence type="ECO:0000256" key="8">
    <source>
        <dbReference type="ARBA" id="ARBA00045608"/>
    </source>
</evidence>
<dbReference type="Proteomes" id="UP000000598">
    <property type="component" value="Chromosome D"/>
</dbReference>
<keyword evidence="6 9" id="KW-1133">Transmembrane helix</keyword>
<keyword evidence="5" id="KW-0256">Endoplasmic reticulum</keyword>
<evidence type="ECO:0000256" key="6">
    <source>
        <dbReference type="ARBA" id="ARBA00022989"/>
    </source>
</evidence>
<keyword evidence="11" id="KW-1185">Reference proteome</keyword>
<dbReference type="OMA" id="TKYDPIY"/>
<name>Q6CSA6_KLULA</name>
<evidence type="ECO:0000256" key="2">
    <source>
        <dbReference type="ARBA" id="ARBA00007324"/>
    </source>
</evidence>
<proteinExistence type="inferred from homology"/>
<dbReference type="FunCoup" id="Q6CSA6">
    <property type="interactions" value="93"/>
</dbReference>
<dbReference type="HOGENOM" id="CLU_131066_0_0_1"/>
<accession>Q6CSA6</accession>
<evidence type="ECO:0000256" key="4">
    <source>
        <dbReference type="ARBA" id="ARBA00022692"/>
    </source>
</evidence>
<evidence type="ECO:0000256" key="3">
    <source>
        <dbReference type="ARBA" id="ARBA00017057"/>
    </source>
</evidence>
<keyword evidence="7 9" id="KW-0472">Membrane</keyword>
<dbReference type="PANTHER" id="PTHR13085:SF0">
    <property type="entry name" value="SIGNAL PEPTIDASE COMPLEX SUBUNIT 2"/>
    <property type="match status" value="1"/>
</dbReference>
<feature type="transmembrane region" description="Helical" evidence="9">
    <location>
        <begin position="69"/>
        <end position="87"/>
    </location>
</feature>
<sequence>MSKPINVYAVPEVRKALDEALPEIFSRLGYTQTFKLIDTKLILGYSLVVFAAASFLLDKKLPWEQSKPYQQVLVALYMILSAVQLWFNKFVEKGTVYQGVKKNDTVSVGAKYKKHSHEFHVSITNRKGRSLELDTTFTKFFNEQGYMQSDILFNWFKEQLEALGSKKTE</sequence>
<comment type="subcellular location">
    <subcellularLocation>
        <location evidence="1">Endoplasmic reticulum membrane</location>
        <topology evidence="1">Multi-pass membrane protein</topology>
    </subcellularLocation>
</comment>
<dbReference type="GO" id="GO:0006465">
    <property type="term" value="P:signal peptide processing"/>
    <property type="evidence" value="ECO:0007669"/>
    <property type="project" value="InterPro"/>
</dbReference>
<dbReference type="STRING" id="284590.Q6CSA6"/>
<feature type="transmembrane region" description="Helical" evidence="9">
    <location>
        <begin position="41"/>
        <end position="57"/>
    </location>
</feature>
<comment type="similarity">
    <text evidence="2">Belongs to the SPCS2 family.</text>
</comment>
<evidence type="ECO:0000256" key="9">
    <source>
        <dbReference type="SAM" id="Phobius"/>
    </source>
</evidence>
<evidence type="ECO:0000256" key="7">
    <source>
        <dbReference type="ARBA" id="ARBA00023136"/>
    </source>
</evidence>
<dbReference type="GO" id="GO:0005787">
    <property type="term" value="C:signal peptidase complex"/>
    <property type="evidence" value="ECO:0007669"/>
    <property type="project" value="InterPro"/>
</dbReference>
<evidence type="ECO:0000313" key="10">
    <source>
        <dbReference type="EMBL" id="CAH00279.1"/>
    </source>
</evidence>
<gene>
    <name evidence="10" type="ORF">KLLA0_D02574g</name>
</gene>
<organism evidence="10 11">
    <name type="scientific">Kluyveromyces lactis (strain ATCC 8585 / CBS 2359 / DSM 70799 / NBRC 1267 / NRRL Y-1140 / WM37)</name>
    <name type="common">Yeast</name>
    <name type="synonym">Candida sphaerica</name>
    <dbReference type="NCBI Taxonomy" id="284590"/>
    <lineage>
        <taxon>Eukaryota</taxon>
        <taxon>Fungi</taxon>
        <taxon>Dikarya</taxon>
        <taxon>Ascomycota</taxon>
        <taxon>Saccharomycotina</taxon>
        <taxon>Saccharomycetes</taxon>
        <taxon>Saccharomycetales</taxon>
        <taxon>Saccharomycetaceae</taxon>
        <taxon>Kluyveromyces</taxon>
    </lineage>
</organism>
<dbReference type="KEGG" id="kla:KLLA0_D02574g"/>
<dbReference type="PANTHER" id="PTHR13085">
    <property type="entry name" value="MICROSOMAL SIGNAL PEPTIDASE 25 KDA SUBUNIT"/>
    <property type="match status" value="1"/>
</dbReference>
<dbReference type="GO" id="GO:0045047">
    <property type="term" value="P:protein targeting to ER"/>
    <property type="evidence" value="ECO:0007669"/>
    <property type="project" value="TreeGrafter"/>
</dbReference>
<reference evidence="10 11" key="1">
    <citation type="journal article" date="2004" name="Nature">
        <title>Genome evolution in yeasts.</title>
        <authorList>
            <consortium name="Genolevures"/>
            <person name="Dujon B."/>
            <person name="Sherman D."/>
            <person name="Fischer G."/>
            <person name="Durrens P."/>
            <person name="Casaregola S."/>
            <person name="Lafontaine I."/>
            <person name="de Montigny J."/>
            <person name="Marck C."/>
            <person name="Neuveglise C."/>
            <person name="Talla E."/>
            <person name="Goffard N."/>
            <person name="Frangeul L."/>
            <person name="Aigle M."/>
            <person name="Anthouard V."/>
            <person name="Babour A."/>
            <person name="Barbe V."/>
            <person name="Barnay S."/>
            <person name="Blanchin S."/>
            <person name="Beckerich J.M."/>
            <person name="Beyne E."/>
            <person name="Bleykasten C."/>
            <person name="Boisrame A."/>
            <person name="Boyer J."/>
            <person name="Cattolico L."/>
            <person name="Confanioleri F."/>
            <person name="de Daruvar A."/>
            <person name="Despons L."/>
            <person name="Fabre E."/>
            <person name="Fairhead C."/>
            <person name="Ferry-Dumazet H."/>
            <person name="Groppi A."/>
            <person name="Hantraye F."/>
            <person name="Hennequin C."/>
            <person name="Jauniaux N."/>
            <person name="Joyet P."/>
            <person name="Kachouri R."/>
            <person name="Kerrest A."/>
            <person name="Koszul R."/>
            <person name="Lemaire M."/>
            <person name="Lesur I."/>
            <person name="Ma L."/>
            <person name="Muller H."/>
            <person name="Nicaud J.M."/>
            <person name="Nikolski M."/>
            <person name="Oztas S."/>
            <person name="Ozier-Kalogeropoulos O."/>
            <person name="Pellenz S."/>
            <person name="Potier S."/>
            <person name="Richard G.F."/>
            <person name="Straub M.L."/>
            <person name="Suleau A."/>
            <person name="Swennene D."/>
            <person name="Tekaia F."/>
            <person name="Wesolowski-Louvel M."/>
            <person name="Westhof E."/>
            <person name="Wirth B."/>
            <person name="Zeniou-Meyer M."/>
            <person name="Zivanovic I."/>
            <person name="Bolotin-Fukuhara M."/>
            <person name="Thierry A."/>
            <person name="Bouchier C."/>
            <person name="Caudron B."/>
            <person name="Scarpelli C."/>
            <person name="Gaillardin C."/>
            <person name="Weissenbach J."/>
            <person name="Wincker P."/>
            <person name="Souciet J.L."/>
        </authorList>
    </citation>
    <scope>NUCLEOTIDE SEQUENCE [LARGE SCALE GENOMIC DNA]</scope>
    <source>
        <strain evidence="11">ATCC 8585 / CBS 2359 / DSM 70799 / NBRC 1267 / NRRL Y-1140 / WM37</strain>
    </source>
</reference>
<dbReference type="InParanoid" id="Q6CSA6"/>
<dbReference type="AlphaFoldDB" id="Q6CSA6"/>
<evidence type="ECO:0000313" key="11">
    <source>
        <dbReference type="Proteomes" id="UP000000598"/>
    </source>
</evidence>
<evidence type="ECO:0000256" key="5">
    <source>
        <dbReference type="ARBA" id="ARBA00022824"/>
    </source>
</evidence>
<dbReference type="eggNOG" id="ENOG502S2C7">
    <property type="taxonomic scope" value="Eukaryota"/>
</dbReference>
<comment type="function">
    <text evidence="8">Component of the signal peptidase complex (SPC) which catalyzes the cleavage of N-terminal signal sequences from nascent proteins as they are translocated into the lumen of the endoplasmic reticulum. Enhances the enzymatic activity of SPC and facilitates the interactions between different components of the translocation site.</text>
</comment>
<dbReference type="InterPro" id="IPR009582">
    <property type="entry name" value="Spc2/SPCS2"/>
</dbReference>
<dbReference type="PaxDb" id="284590-Q6CSA6"/>